<evidence type="ECO:0000256" key="1">
    <source>
        <dbReference type="ARBA" id="ARBA00010759"/>
    </source>
</evidence>
<dbReference type="InterPro" id="IPR023635">
    <property type="entry name" value="Peptide_deformylase"/>
</dbReference>
<comment type="cofactor">
    <cofactor evidence="2">
        <name>Fe(2+)</name>
        <dbReference type="ChEBI" id="CHEBI:29033"/>
    </cofactor>
    <text evidence="2">Binds 1 Fe(2+) ion.</text>
</comment>
<dbReference type="PRINTS" id="PR01576">
    <property type="entry name" value="PDEFORMYLASE"/>
</dbReference>
<sequence>MKRSILQHPDARLREVCQPVNGALLDGLIEDMFETMYSAPGRGLAAPQIGVMLRVFVTDTTWKDGDMSPEAFVNPEIENQSSEVQINEEACLSIVDQSRRVARPAWVDLAWTGLNGTRMQQRFDGFAAACVCHELDHLDGRLILDHPVPS</sequence>
<gene>
    <name evidence="3" type="primary">def_2</name>
    <name evidence="2" type="synonym">def</name>
    <name evidence="3" type="ORF">KIN_34620</name>
</gene>
<name>A0A6N6JM83_9RHOB</name>
<evidence type="ECO:0000256" key="2">
    <source>
        <dbReference type="HAMAP-Rule" id="MF_00163"/>
    </source>
</evidence>
<dbReference type="PANTHER" id="PTHR10458:SF22">
    <property type="entry name" value="PEPTIDE DEFORMYLASE"/>
    <property type="match status" value="1"/>
</dbReference>
<dbReference type="RefSeq" id="WP_159809374.1">
    <property type="nucleotide sequence ID" value="NZ_BLJE01000004.1"/>
</dbReference>
<keyword evidence="2" id="KW-0378">Hydrolase</keyword>
<feature type="binding site" evidence="2">
    <location>
        <position position="133"/>
    </location>
    <ligand>
        <name>Fe cation</name>
        <dbReference type="ChEBI" id="CHEBI:24875"/>
    </ligand>
</feature>
<dbReference type="HAMAP" id="MF_00163">
    <property type="entry name" value="Pep_deformylase"/>
    <property type="match status" value="1"/>
</dbReference>
<dbReference type="SUPFAM" id="SSF56420">
    <property type="entry name" value="Peptide deformylase"/>
    <property type="match status" value="1"/>
</dbReference>
<dbReference type="Gene3D" id="3.90.45.10">
    <property type="entry name" value="Peptide deformylase"/>
    <property type="match status" value="1"/>
</dbReference>
<dbReference type="Proteomes" id="UP000436822">
    <property type="component" value="Unassembled WGS sequence"/>
</dbReference>
<dbReference type="NCBIfam" id="NF001159">
    <property type="entry name" value="PRK00150.1-3"/>
    <property type="match status" value="1"/>
</dbReference>
<evidence type="ECO:0000313" key="3">
    <source>
        <dbReference type="EMBL" id="GFE66388.1"/>
    </source>
</evidence>
<feature type="binding site" evidence="2">
    <location>
        <position position="137"/>
    </location>
    <ligand>
        <name>Fe cation</name>
        <dbReference type="ChEBI" id="CHEBI:24875"/>
    </ligand>
</feature>
<comment type="function">
    <text evidence="2">Removes the formyl group from the N-terminal Met of newly synthesized proteins. Requires at least a dipeptide for an efficient rate of reaction. N-terminal L-methionine is a prerequisite for activity but the enzyme has broad specificity at other positions.</text>
</comment>
<dbReference type="PIRSF" id="PIRSF004749">
    <property type="entry name" value="Pep_def"/>
    <property type="match status" value="1"/>
</dbReference>
<comment type="similarity">
    <text evidence="1 2">Belongs to the polypeptide deformylase family.</text>
</comment>
<dbReference type="EMBL" id="BLJE01000004">
    <property type="protein sequence ID" value="GFE66388.1"/>
    <property type="molecule type" value="Genomic_DNA"/>
</dbReference>
<keyword evidence="2" id="KW-0479">Metal-binding</keyword>
<feature type="active site" evidence="2">
    <location>
        <position position="134"/>
    </location>
</feature>
<dbReference type="CDD" id="cd00487">
    <property type="entry name" value="Pep_deformylase"/>
    <property type="match status" value="1"/>
</dbReference>
<dbReference type="GO" id="GO:0006412">
    <property type="term" value="P:translation"/>
    <property type="evidence" value="ECO:0007669"/>
    <property type="project" value="UniProtKB-UniRule"/>
</dbReference>
<accession>A0A6N6JM83</accession>
<dbReference type="GO" id="GO:0046872">
    <property type="term" value="F:metal ion binding"/>
    <property type="evidence" value="ECO:0007669"/>
    <property type="project" value="UniProtKB-KW"/>
</dbReference>
<dbReference type="GO" id="GO:0042586">
    <property type="term" value="F:peptide deformylase activity"/>
    <property type="evidence" value="ECO:0007669"/>
    <property type="project" value="UniProtKB-UniRule"/>
</dbReference>
<organism evidence="3 4">
    <name type="scientific">Litoreibacter roseus</name>
    <dbReference type="NCBI Taxonomy" id="2601869"/>
    <lineage>
        <taxon>Bacteria</taxon>
        <taxon>Pseudomonadati</taxon>
        <taxon>Pseudomonadota</taxon>
        <taxon>Alphaproteobacteria</taxon>
        <taxon>Rhodobacterales</taxon>
        <taxon>Roseobacteraceae</taxon>
        <taxon>Litoreibacter</taxon>
    </lineage>
</organism>
<keyword evidence="2" id="KW-0648">Protein biosynthesis</keyword>
<dbReference type="PANTHER" id="PTHR10458">
    <property type="entry name" value="PEPTIDE DEFORMYLASE"/>
    <property type="match status" value="1"/>
</dbReference>
<feature type="binding site" evidence="2">
    <location>
        <position position="91"/>
    </location>
    <ligand>
        <name>Fe cation</name>
        <dbReference type="ChEBI" id="CHEBI:24875"/>
    </ligand>
</feature>
<dbReference type="InterPro" id="IPR036821">
    <property type="entry name" value="Peptide_deformylase_sf"/>
</dbReference>
<reference evidence="3 4" key="1">
    <citation type="submission" date="2019-12" db="EMBL/GenBank/DDBJ databases">
        <title>Litoreibacter badius sp. nov., a novel bacteriochlorophyll a-containing bacterium in the genus Litoreibacter.</title>
        <authorList>
            <person name="Kanamuro M."/>
            <person name="Takabe Y."/>
            <person name="Mori K."/>
            <person name="Takaichi S."/>
            <person name="Hanada S."/>
        </authorList>
    </citation>
    <scope>NUCLEOTIDE SEQUENCE [LARGE SCALE GENOMIC DNA]</scope>
    <source>
        <strain evidence="3 4">K6</strain>
    </source>
</reference>
<proteinExistence type="inferred from homology"/>
<dbReference type="OrthoDB" id="9804313at2"/>
<comment type="catalytic activity">
    <reaction evidence="2">
        <text>N-terminal N-formyl-L-methionyl-[peptide] + H2O = N-terminal L-methionyl-[peptide] + formate</text>
        <dbReference type="Rhea" id="RHEA:24420"/>
        <dbReference type="Rhea" id="RHEA-COMP:10639"/>
        <dbReference type="Rhea" id="RHEA-COMP:10640"/>
        <dbReference type="ChEBI" id="CHEBI:15377"/>
        <dbReference type="ChEBI" id="CHEBI:15740"/>
        <dbReference type="ChEBI" id="CHEBI:49298"/>
        <dbReference type="ChEBI" id="CHEBI:64731"/>
        <dbReference type="EC" id="3.5.1.88"/>
    </reaction>
</comment>
<dbReference type="Pfam" id="PF01327">
    <property type="entry name" value="Pep_deformylase"/>
    <property type="match status" value="1"/>
</dbReference>
<dbReference type="NCBIfam" id="TIGR00079">
    <property type="entry name" value="pept_deformyl"/>
    <property type="match status" value="1"/>
</dbReference>
<dbReference type="EC" id="3.5.1.88" evidence="2"/>
<keyword evidence="2" id="KW-0408">Iron</keyword>
<protein>
    <recommendedName>
        <fullName evidence="2">Peptide deformylase</fullName>
        <shortName evidence="2">PDF</shortName>
        <ecNumber evidence="2">3.5.1.88</ecNumber>
    </recommendedName>
    <alternativeName>
        <fullName evidence="2">Polypeptide deformylase</fullName>
    </alternativeName>
</protein>
<comment type="caution">
    <text evidence="3">The sequence shown here is derived from an EMBL/GenBank/DDBJ whole genome shotgun (WGS) entry which is preliminary data.</text>
</comment>
<dbReference type="AlphaFoldDB" id="A0A6N6JM83"/>
<evidence type="ECO:0000313" key="4">
    <source>
        <dbReference type="Proteomes" id="UP000436822"/>
    </source>
</evidence>
<keyword evidence="4" id="KW-1185">Reference proteome</keyword>